<dbReference type="InterPro" id="IPR002397">
    <property type="entry name" value="Cyt_P450_B"/>
</dbReference>
<keyword evidence="2" id="KW-0408">Iron</keyword>
<dbReference type="RefSeq" id="WP_310455247.1">
    <property type="nucleotide sequence ID" value="NZ_JAVKPH010000001.1"/>
</dbReference>
<comment type="similarity">
    <text evidence="1 2">Belongs to the cytochrome P450 family.</text>
</comment>
<keyword evidence="2" id="KW-0503">Monooxygenase</keyword>
<dbReference type="Pfam" id="PF00067">
    <property type="entry name" value="p450"/>
    <property type="match status" value="1"/>
</dbReference>
<accession>A0ABU1F2T7</accession>
<dbReference type="InterPro" id="IPR036396">
    <property type="entry name" value="Cyt_P450_sf"/>
</dbReference>
<keyword evidence="2" id="KW-0479">Metal-binding</keyword>
<gene>
    <name evidence="3" type="ORF">RGD00_01065</name>
</gene>
<dbReference type="InterPro" id="IPR017972">
    <property type="entry name" value="Cyt_P450_CS"/>
</dbReference>
<organism evidence="3 4">
    <name type="scientific">Ruixingdingia sedimenti</name>
    <dbReference type="NCBI Taxonomy" id="3073604"/>
    <lineage>
        <taxon>Bacteria</taxon>
        <taxon>Pseudomonadati</taxon>
        <taxon>Pseudomonadota</taxon>
        <taxon>Alphaproteobacteria</taxon>
        <taxon>Rhodobacterales</taxon>
        <taxon>Paracoccaceae</taxon>
        <taxon>Ruixingdingia</taxon>
    </lineage>
</organism>
<protein>
    <submittedName>
        <fullName evidence="3">Cytochrome P450</fullName>
    </submittedName>
</protein>
<dbReference type="PANTHER" id="PTHR46696">
    <property type="entry name" value="P450, PUTATIVE (EUROFUNG)-RELATED"/>
    <property type="match status" value="1"/>
</dbReference>
<dbReference type="SUPFAM" id="SSF48264">
    <property type="entry name" value="Cytochrome P450"/>
    <property type="match status" value="1"/>
</dbReference>
<name>A0ABU1F2T7_9RHOB</name>
<evidence type="ECO:0000256" key="2">
    <source>
        <dbReference type="RuleBase" id="RU000461"/>
    </source>
</evidence>
<dbReference type="PANTHER" id="PTHR46696:SF1">
    <property type="entry name" value="CYTOCHROME P450 YJIB-RELATED"/>
    <property type="match status" value="1"/>
</dbReference>
<keyword evidence="2" id="KW-0560">Oxidoreductase</keyword>
<dbReference type="InterPro" id="IPR001128">
    <property type="entry name" value="Cyt_P450"/>
</dbReference>
<sequence>MTSPATARARDDLLEPPEIDIDPYADEVVLNPYPFFDLMREAGPVVRLSKYGVYASGRYEESKQIFNDHDRFMASAGIGIADIRKPGAFRIPNRLLENDPPSHTAIRGTLTKYLSPITIRRWRDHFEVEAARLADELVERGRFDGVEDLAEAYVLKVFPEAVGVELPRVEALTIGEMGFNQAGPYNEKHRRAVERAQPYLEWYENSIKRESMRPGSIGEMVLDAEARGEFDPGVGSNIMRAFVRGGVDTTVAGIGFALNQLARNPDQFALLRDNAALAKNTFEEAIRHESPSYVNFRTTTRETELSGYRLDADTKIGTFSGAANRDPRFWKDPEKFDITRDVTGIHVAFGHGSHTCIGQMIARLEAECILRALSQRISAIELDGEMRYRAVNQLHTLDVLPLKVTPR</sequence>
<comment type="caution">
    <text evidence="3">The sequence shown here is derived from an EMBL/GenBank/DDBJ whole genome shotgun (WGS) entry which is preliminary data.</text>
</comment>
<proteinExistence type="inferred from homology"/>
<dbReference type="Proteomes" id="UP001247754">
    <property type="component" value="Unassembled WGS sequence"/>
</dbReference>
<evidence type="ECO:0000313" key="3">
    <source>
        <dbReference type="EMBL" id="MDR5651181.1"/>
    </source>
</evidence>
<dbReference type="Gene3D" id="1.10.630.10">
    <property type="entry name" value="Cytochrome P450"/>
    <property type="match status" value="1"/>
</dbReference>
<reference evidence="3 4" key="1">
    <citation type="submission" date="2023-09" db="EMBL/GenBank/DDBJ databases">
        <title>Xinfangfangia sedmenti sp. nov., isolated the sedment.</title>
        <authorList>
            <person name="Xu L."/>
        </authorList>
    </citation>
    <scope>NUCLEOTIDE SEQUENCE [LARGE SCALE GENOMIC DNA]</scope>
    <source>
        <strain evidence="3 4">LG-4</strain>
    </source>
</reference>
<keyword evidence="4" id="KW-1185">Reference proteome</keyword>
<evidence type="ECO:0000313" key="4">
    <source>
        <dbReference type="Proteomes" id="UP001247754"/>
    </source>
</evidence>
<keyword evidence="2" id="KW-0349">Heme</keyword>
<dbReference type="PRINTS" id="PR00359">
    <property type="entry name" value="BP450"/>
</dbReference>
<evidence type="ECO:0000256" key="1">
    <source>
        <dbReference type="ARBA" id="ARBA00010617"/>
    </source>
</evidence>
<dbReference type="PROSITE" id="PS00086">
    <property type="entry name" value="CYTOCHROME_P450"/>
    <property type="match status" value="1"/>
</dbReference>
<dbReference type="EMBL" id="JAVKPH010000001">
    <property type="protein sequence ID" value="MDR5651181.1"/>
    <property type="molecule type" value="Genomic_DNA"/>
</dbReference>